<feature type="transmembrane region" description="Helical" evidence="18">
    <location>
        <begin position="145"/>
        <end position="163"/>
    </location>
</feature>
<feature type="transmembrane region" description="Helical" evidence="18">
    <location>
        <begin position="56"/>
        <end position="79"/>
    </location>
</feature>
<proteinExistence type="inferred from homology"/>
<evidence type="ECO:0000256" key="14">
    <source>
        <dbReference type="ARBA" id="ARBA00023075"/>
    </source>
</evidence>
<evidence type="ECO:0000256" key="16">
    <source>
        <dbReference type="ARBA" id="ARBA00023136"/>
    </source>
</evidence>
<comment type="subcellular location">
    <subcellularLocation>
        <location evidence="2 18">Mitochondrion inner membrane</location>
        <topology evidence="2 18">Multi-pass membrane protein</topology>
    </subcellularLocation>
</comment>
<evidence type="ECO:0000256" key="6">
    <source>
        <dbReference type="ARBA" id="ARBA00022448"/>
    </source>
</evidence>
<keyword evidence="15 18" id="KW-0496">Mitochondrion</keyword>
<keyword evidence="11 18" id="KW-0249">Electron transport</keyword>
<evidence type="ECO:0000313" key="21">
    <source>
        <dbReference type="EMBL" id="UPL66063.1"/>
    </source>
</evidence>
<evidence type="ECO:0000256" key="10">
    <source>
        <dbReference type="ARBA" id="ARBA00022967"/>
    </source>
</evidence>
<feature type="domain" description="NADH:quinone oxidoreductase/Mrp antiporter transmembrane" evidence="20">
    <location>
        <begin position="22"/>
        <end position="279"/>
    </location>
</feature>
<evidence type="ECO:0000256" key="12">
    <source>
        <dbReference type="ARBA" id="ARBA00022989"/>
    </source>
</evidence>
<dbReference type="InterPro" id="IPR001750">
    <property type="entry name" value="ND/Mrp_TM"/>
</dbReference>
<feature type="transmembrane region" description="Helical" evidence="18">
    <location>
        <begin position="263"/>
        <end position="284"/>
    </location>
</feature>
<comment type="catalytic activity">
    <reaction evidence="17 18">
        <text>a ubiquinone + NADH + 5 H(+)(in) = a ubiquinol + NAD(+) + 4 H(+)(out)</text>
        <dbReference type="Rhea" id="RHEA:29091"/>
        <dbReference type="Rhea" id="RHEA-COMP:9565"/>
        <dbReference type="Rhea" id="RHEA-COMP:9566"/>
        <dbReference type="ChEBI" id="CHEBI:15378"/>
        <dbReference type="ChEBI" id="CHEBI:16389"/>
        <dbReference type="ChEBI" id="CHEBI:17976"/>
        <dbReference type="ChEBI" id="CHEBI:57540"/>
        <dbReference type="ChEBI" id="CHEBI:57945"/>
        <dbReference type="EC" id="7.1.1.2"/>
    </reaction>
</comment>
<evidence type="ECO:0000256" key="3">
    <source>
        <dbReference type="ARBA" id="ARBA00007012"/>
    </source>
</evidence>
<feature type="transmembrane region" description="Helical" evidence="18">
    <location>
        <begin position="305"/>
        <end position="325"/>
    </location>
</feature>
<evidence type="ECO:0000256" key="19">
    <source>
        <dbReference type="SAM" id="SignalP"/>
    </source>
</evidence>
<reference evidence="21" key="1">
    <citation type="journal article" date="2022" name="Cladistics">
        <title>Diversification of the phytophagous lineages of true bugs (Insecta: Hemiptera: Heteroptera) shortly after that of the flowering plants.</title>
        <authorList>
            <person name="Ye F."/>
            <person name="Kment P."/>
            <person name="Redei D."/>
            <person name="Luo J.Y."/>
            <person name="Wang Y.H."/>
            <person name="Kuechler S.M."/>
            <person name="Zhang W.W."/>
            <person name="Chen P.P."/>
            <person name="Wu H.Y."/>
            <person name="Wu Y.Z."/>
            <person name="Sun X.Y."/>
            <person name="Ding L."/>
            <person name="Wang Y.R."/>
            <person name="Xie Q."/>
        </authorList>
    </citation>
    <scope>NUCLEOTIDE SEQUENCE</scope>
</reference>
<feature type="chain" id="PRO_5035828930" description="NADH-ubiquinone oxidoreductase chain 2" evidence="19">
    <location>
        <begin position="25"/>
        <end position="329"/>
    </location>
</feature>
<keyword evidence="13 18" id="KW-0520">NAD</keyword>
<organism evidence="21">
    <name type="scientific">Oxycarenus lugubris</name>
    <dbReference type="NCBI Taxonomy" id="2813423"/>
    <lineage>
        <taxon>Eukaryota</taxon>
        <taxon>Metazoa</taxon>
        <taxon>Ecdysozoa</taxon>
        <taxon>Arthropoda</taxon>
        <taxon>Hexapoda</taxon>
        <taxon>Insecta</taxon>
        <taxon>Pterygota</taxon>
        <taxon>Neoptera</taxon>
        <taxon>Paraneoptera</taxon>
        <taxon>Hemiptera</taxon>
        <taxon>Heteroptera</taxon>
        <taxon>Panheteroptera</taxon>
        <taxon>Pentatomomorpha</taxon>
        <taxon>Lygaeoidea</taxon>
        <taxon>Oxycarenidae</taxon>
        <taxon>Oxycarenus</taxon>
    </lineage>
</organism>
<evidence type="ECO:0000256" key="5">
    <source>
        <dbReference type="ARBA" id="ARBA00021008"/>
    </source>
</evidence>
<evidence type="ECO:0000256" key="9">
    <source>
        <dbReference type="ARBA" id="ARBA00022792"/>
    </source>
</evidence>
<evidence type="ECO:0000256" key="1">
    <source>
        <dbReference type="ARBA" id="ARBA00003257"/>
    </source>
</evidence>
<accession>A0A8T9ZZJ9</accession>
<evidence type="ECO:0000256" key="18">
    <source>
        <dbReference type="RuleBase" id="RU003403"/>
    </source>
</evidence>
<keyword evidence="9 18" id="KW-0999">Mitochondrion inner membrane</keyword>
<comment type="function">
    <text evidence="18">Core subunit of the mitochondrial membrane respiratory chain NADH dehydrogenase (Complex I) which catalyzes electron transfer from NADH through the respiratory chain, using ubiquinone as an electron acceptor. Essential for the catalytic activity and assembly of complex I.</text>
</comment>
<dbReference type="GO" id="GO:0006120">
    <property type="term" value="P:mitochondrial electron transport, NADH to ubiquinone"/>
    <property type="evidence" value="ECO:0007669"/>
    <property type="project" value="InterPro"/>
</dbReference>
<dbReference type="PANTHER" id="PTHR46552:SF1">
    <property type="entry name" value="NADH-UBIQUINONE OXIDOREDUCTASE CHAIN 2"/>
    <property type="match status" value="1"/>
</dbReference>
<feature type="transmembrane region" description="Helical" evidence="18">
    <location>
        <begin position="193"/>
        <end position="211"/>
    </location>
</feature>
<feature type="transmembrane region" description="Helical" evidence="18">
    <location>
        <begin position="232"/>
        <end position="251"/>
    </location>
</feature>
<evidence type="ECO:0000256" key="4">
    <source>
        <dbReference type="ARBA" id="ARBA00012944"/>
    </source>
</evidence>
<evidence type="ECO:0000256" key="11">
    <source>
        <dbReference type="ARBA" id="ARBA00022982"/>
    </source>
</evidence>
<evidence type="ECO:0000256" key="7">
    <source>
        <dbReference type="ARBA" id="ARBA00022660"/>
    </source>
</evidence>
<evidence type="ECO:0000259" key="20">
    <source>
        <dbReference type="Pfam" id="PF00361"/>
    </source>
</evidence>
<name>A0A8T9ZZJ9_9HEMI</name>
<comment type="function">
    <text evidence="1">Core subunit of the mitochondrial membrane respiratory chain NADH dehydrogenase (Complex I) that is believed to belong to the minimal assembly required for catalysis. Complex I functions in the transfer of electrons from NADH to the respiratory chain. The immediate electron acceptor for the enzyme is believed to be ubiquinone.</text>
</comment>
<dbReference type="PANTHER" id="PTHR46552">
    <property type="entry name" value="NADH-UBIQUINONE OXIDOREDUCTASE CHAIN 2"/>
    <property type="match status" value="1"/>
</dbReference>
<geneLocation type="mitochondrion" evidence="21"/>
<dbReference type="GO" id="GO:0008137">
    <property type="term" value="F:NADH dehydrogenase (ubiquinone) activity"/>
    <property type="evidence" value="ECO:0007669"/>
    <property type="project" value="UniProtKB-EC"/>
</dbReference>
<keyword evidence="19" id="KW-0732">Signal</keyword>
<keyword evidence="7 18" id="KW-0679">Respiratory chain</keyword>
<dbReference type="EMBL" id="MW619706">
    <property type="protein sequence ID" value="UPL66063.1"/>
    <property type="molecule type" value="Genomic_DNA"/>
</dbReference>
<evidence type="ECO:0000256" key="2">
    <source>
        <dbReference type="ARBA" id="ARBA00004448"/>
    </source>
</evidence>
<dbReference type="EC" id="7.1.1.2" evidence="4 18"/>
<evidence type="ECO:0000256" key="15">
    <source>
        <dbReference type="ARBA" id="ARBA00023128"/>
    </source>
</evidence>
<keyword evidence="6" id="KW-0813">Transport</keyword>
<dbReference type="PRINTS" id="PR01436">
    <property type="entry name" value="NADHDHGNASE2"/>
</dbReference>
<dbReference type="InterPro" id="IPR050175">
    <property type="entry name" value="Complex_I_Subunit_2"/>
</dbReference>
<keyword evidence="8 18" id="KW-0812">Transmembrane</keyword>
<dbReference type="GO" id="GO:0005743">
    <property type="term" value="C:mitochondrial inner membrane"/>
    <property type="evidence" value="ECO:0007669"/>
    <property type="project" value="UniProtKB-SubCell"/>
</dbReference>
<evidence type="ECO:0000256" key="17">
    <source>
        <dbReference type="ARBA" id="ARBA00049551"/>
    </source>
</evidence>
<feature type="signal peptide" evidence="19">
    <location>
        <begin position="1"/>
        <end position="24"/>
    </location>
</feature>
<sequence length="329" mass="38434">MNYTKLLFLMILFMSALITMSSESWIGMWMGMEINLMVFIPLISKSKNKNASQGTMIYFLTQSIGSVIFLFSVLMNPLIIMTPYISTYMNCILMISLMIKLGVAPFHSWLPEIMCNLKWYECFLLMTWQKIPPMVIMMNLNFNKIIYSFILLSAAIGAIGGINNTSLRKIMAYSSINHMSWMMILMIMKSQWYMYLIIYSILIGMQCYMFNNYNAYFLNQLSSSMSSMTEKLSLIILMMSVGGLPPLLGFLPKWMVIYSFVDTGSYFMMTWMIMFSLLTLFYYLQLITPMMLNYSCMNKYSTKMFNNKLSNFIIIINFMLPYFSILNLF</sequence>
<comment type="similarity">
    <text evidence="3 18">Belongs to the complex I subunit 2 family.</text>
</comment>
<keyword evidence="14 18" id="KW-0830">Ubiquinone</keyword>
<evidence type="ECO:0000256" key="8">
    <source>
        <dbReference type="ARBA" id="ARBA00022692"/>
    </source>
</evidence>
<dbReference type="InterPro" id="IPR003917">
    <property type="entry name" value="NADH_UbQ_OxRdtase_chain2"/>
</dbReference>
<protein>
    <recommendedName>
        <fullName evidence="5 18">NADH-ubiquinone oxidoreductase chain 2</fullName>
        <ecNumber evidence="4 18">7.1.1.2</ecNumber>
    </recommendedName>
</protein>
<keyword evidence="12 18" id="KW-1133">Transmembrane helix</keyword>
<dbReference type="AlphaFoldDB" id="A0A8T9ZZJ9"/>
<keyword evidence="10 18" id="KW-1278">Translocase</keyword>
<keyword evidence="16 18" id="KW-0472">Membrane</keyword>
<dbReference type="Pfam" id="PF00361">
    <property type="entry name" value="Proton_antipo_M"/>
    <property type="match status" value="1"/>
</dbReference>
<evidence type="ECO:0000256" key="13">
    <source>
        <dbReference type="ARBA" id="ARBA00023027"/>
    </source>
</evidence>